<evidence type="ECO:0000259" key="7">
    <source>
        <dbReference type="PROSITE" id="PS50110"/>
    </source>
</evidence>
<dbReference type="CDD" id="cd17535">
    <property type="entry name" value="REC_NarL-like"/>
    <property type="match status" value="1"/>
</dbReference>
<dbReference type="PANTHER" id="PTHR43214:SF37">
    <property type="entry name" value="TRANSCRIPTIONAL REGULATORY PROTEIN YDFI"/>
    <property type="match status" value="1"/>
</dbReference>
<evidence type="ECO:0000256" key="5">
    <source>
        <dbReference type="PROSITE-ProRule" id="PRU00169"/>
    </source>
</evidence>
<dbReference type="PROSITE" id="PS50043">
    <property type="entry name" value="HTH_LUXR_2"/>
    <property type="match status" value="1"/>
</dbReference>
<dbReference type="EMBL" id="JANILD010000006">
    <property type="protein sequence ID" value="MCQ9304450.1"/>
    <property type="molecule type" value="Genomic_DNA"/>
</dbReference>
<dbReference type="PRINTS" id="PR00038">
    <property type="entry name" value="HTHLUXR"/>
</dbReference>
<dbReference type="PROSITE" id="PS00622">
    <property type="entry name" value="HTH_LUXR_1"/>
    <property type="match status" value="1"/>
</dbReference>
<keyword evidence="4" id="KW-0804">Transcription</keyword>
<dbReference type="AlphaFoldDB" id="A0AAW5LHD2"/>
<keyword evidence="1 5" id="KW-0597">Phosphoprotein</keyword>
<dbReference type="InterPro" id="IPR058245">
    <property type="entry name" value="NreC/VraR/RcsB-like_REC"/>
</dbReference>
<keyword evidence="3" id="KW-0238">DNA-binding</keyword>
<dbReference type="InterPro" id="IPR016032">
    <property type="entry name" value="Sig_transdc_resp-reg_C-effctor"/>
</dbReference>
<dbReference type="GO" id="GO:0006355">
    <property type="term" value="P:regulation of DNA-templated transcription"/>
    <property type="evidence" value="ECO:0007669"/>
    <property type="project" value="InterPro"/>
</dbReference>
<keyword evidence="2" id="KW-0805">Transcription regulation</keyword>
<evidence type="ECO:0000313" key="9">
    <source>
        <dbReference type="Proteomes" id="UP001204068"/>
    </source>
</evidence>
<name>A0AAW5LHD2_MAMSC</name>
<dbReference type="GO" id="GO:0003677">
    <property type="term" value="F:DNA binding"/>
    <property type="evidence" value="ECO:0007669"/>
    <property type="project" value="UniProtKB-KW"/>
</dbReference>
<evidence type="ECO:0000256" key="2">
    <source>
        <dbReference type="ARBA" id="ARBA00023015"/>
    </source>
</evidence>
<evidence type="ECO:0000259" key="6">
    <source>
        <dbReference type="PROSITE" id="PS50043"/>
    </source>
</evidence>
<dbReference type="SUPFAM" id="SSF52172">
    <property type="entry name" value="CheY-like"/>
    <property type="match status" value="1"/>
</dbReference>
<dbReference type="SMART" id="SM00421">
    <property type="entry name" value="HTH_LUXR"/>
    <property type="match status" value="1"/>
</dbReference>
<evidence type="ECO:0000313" key="8">
    <source>
        <dbReference type="EMBL" id="MCQ9304450.1"/>
    </source>
</evidence>
<dbReference type="InterPro" id="IPR011006">
    <property type="entry name" value="CheY-like_superfamily"/>
</dbReference>
<dbReference type="InterPro" id="IPR000792">
    <property type="entry name" value="Tscrpt_reg_LuxR_C"/>
</dbReference>
<comment type="caution">
    <text evidence="8">The sequence shown here is derived from an EMBL/GenBank/DDBJ whole genome shotgun (WGS) entry which is preliminary data.</text>
</comment>
<dbReference type="PANTHER" id="PTHR43214">
    <property type="entry name" value="TWO-COMPONENT RESPONSE REGULATOR"/>
    <property type="match status" value="1"/>
</dbReference>
<dbReference type="Pfam" id="PF00072">
    <property type="entry name" value="Response_reg"/>
    <property type="match status" value="1"/>
</dbReference>
<dbReference type="InterPro" id="IPR001789">
    <property type="entry name" value="Sig_transdc_resp-reg_receiver"/>
</dbReference>
<feature type="domain" description="HTH luxR-type" evidence="6">
    <location>
        <begin position="148"/>
        <end position="213"/>
    </location>
</feature>
<dbReference type="SUPFAM" id="SSF46894">
    <property type="entry name" value="C-terminal effector domain of the bipartite response regulators"/>
    <property type="match status" value="1"/>
</dbReference>
<organism evidence="8 9">
    <name type="scientific">Mammaliicoccus sciuri</name>
    <name type="common">Staphylococcus sciuri</name>
    <dbReference type="NCBI Taxonomy" id="1296"/>
    <lineage>
        <taxon>Bacteria</taxon>
        <taxon>Bacillati</taxon>
        <taxon>Bacillota</taxon>
        <taxon>Bacilli</taxon>
        <taxon>Bacillales</taxon>
        <taxon>Staphylococcaceae</taxon>
        <taxon>Mammaliicoccus</taxon>
    </lineage>
</organism>
<dbReference type="GO" id="GO:0000160">
    <property type="term" value="P:phosphorelay signal transduction system"/>
    <property type="evidence" value="ECO:0007669"/>
    <property type="project" value="InterPro"/>
</dbReference>
<dbReference type="Proteomes" id="UP001204068">
    <property type="component" value="Unassembled WGS sequence"/>
</dbReference>
<dbReference type="InterPro" id="IPR039420">
    <property type="entry name" value="WalR-like"/>
</dbReference>
<evidence type="ECO:0000256" key="1">
    <source>
        <dbReference type="ARBA" id="ARBA00022553"/>
    </source>
</evidence>
<feature type="modified residue" description="4-aspartylphosphate" evidence="5">
    <location>
        <position position="53"/>
    </location>
</feature>
<protein>
    <submittedName>
        <fullName evidence="8">Nitrate respiration regulation response regulator NreC</fullName>
    </submittedName>
</protein>
<evidence type="ECO:0000256" key="3">
    <source>
        <dbReference type="ARBA" id="ARBA00023125"/>
    </source>
</evidence>
<feature type="domain" description="Response regulatory" evidence="7">
    <location>
        <begin position="2"/>
        <end position="119"/>
    </location>
</feature>
<dbReference type="PROSITE" id="PS50110">
    <property type="entry name" value="RESPONSE_REGULATORY"/>
    <property type="match status" value="1"/>
</dbReference>
<gene>
    <name evidence="8" type="primary">nreC</name>
    <name evidence="8" type="ORF">NQ032_12655</name>
</gene>
<proteinExistence type="predicted"/>
<dbReference type="Gene3D" id="3.40.50.2300">
    <property type="match status" value="1"/>
</dbReference>
<dbReference type="SMART" id="SM00448">
    <property type="entry name" value="REC"/>
    <property type="match status" value="1"/>
</dbReference>
<accession>A0AAW5LHD2</accession>
<dbReference type="RefSeq" id="WP_058612380.1">
    <property type="nucleotide sequence ID" value="NZ_CP064868.1"/>
</dbReference>
<dbReference type="CDD" id="cd06170">
    <property type="entry name" value="LuxR_C_like"/>
    <property type="match status" value="1"/>
</dbReference>
<reference evidence="8" key="1">
    <citation type="submission" date="2022-07" db="EMBL/GenBank/DDBJ databases">
        <title>Bacterial species isolated from the porcine tonsil microbiota.</title>
        <authorList>
            <person name="Oliveira I.M.F."/>
        </authorList>
    </citation>
    <scope>NUCLEOTIDE SEQUENCE</scope>
    <source>
        <strain evidence="8">8QC2O2</strain>
    </source>
</reference>
<dbReference type="Pfam" id="PF00196">
    <property type="entry name" value="GerE"/>
    <property type="match status" value="1"/>
</dbReference>
<evidence type="ECO:0000256" key="4">
    <source>
        <dbReference type="ARBA" id="ARBA00023163"/>
    </source>
</evidence>
<sequence length="217" mass="24472">MKIVIADDHAVVRTGFSMILNYQEDMEVVATAADGIEAYQMVAKHSPDVLIMDLSMPPGESGLIATGKISDDFKQTKILILTMYDDEEYLFHVLRSGAKGYILKNAPDEELIHAVRTIYRGDMYIDSKVTSSLVNELFNHQDNSDQSNSDPFKILSQRELEILPLIAKGYGNKEIAEKLFVSVKTIEAHKARIMDKLGLKSRPELVEYAMKKKLLDF</sequence>